<dbReference type="SUPFAM" id="SSF103473">
    <property type="entry name" value="MFS general substrate transporter"/>
    <property type="match status" value="1"/>
</dbReference>
<evidence type="ECO:0000313" key="9">
    <source>
        <dbReference type="EMBL" id="MBP2366810.1"/>
    </source>
</evidence>
<feature type="domain" description="Major facilitator superfamily (MFS) profile" evidence="8">
    <location>
        <begin position="21"/>
        <end position="431"/>
    </location>
</feature>
<feature type="transmembrane region" description="Helical" evidence="7">
    <location>
        <begin position="247"/>
        <end position="271"/>
    </location>
</feature>
<dbReference type="PANTHER" id="PTHR43045:SF1">
    <property type="entry name" value="SHIKIMATE TRANSPORTER"/>
    <property type="match status" value="1"/>
</dbReference>
<evidence type="ECO:0000313" key="10">
    <source>
        <dbReference type="Proteomes" id="UP001519295"/>
    </source>
</evidence>
<evidence type="ECO:0000256" key="6">
    <source>
        <dbReference type="ARBA" id="ARBA00023136"/>
    </source>
</evidence>
<dbReference type="InterPro" id="IPR020846">
    <property type="entry name" value="MFS_dom"/>
</dbReference>
<gene>
    <name evidence="9" type="ORF">JOF36_002506</name>
</gene>
<proteinExistence type="predicted"/>
<feature type="transmembrane region" description="Helical" evidence="7">
    <location>
        <begin position="378"/>
        <end position="399"/>
    </location>
</feature>
<evidence type="ECO:0000259" key="8">
    <source>
        <dbReference type="PROSITE" id="PS50850"/>
    </source>
</evidence>
<dbReference type="RefSeq" id="WP_210026902.1">
    <property type="nucleotide sequence ID" value="NZ_JAGINU010000001.1"/>
</dbReference>
<feature type="transmembrane region" description="Helical" evidence="7">
    <location>
        <begin position="94"/>
        <end position="112"/>
    </location>
</feature>
<keyword evidence="5 7" id="KW-1133">Transmembrane helix</keyword>
<feature type="transmembrane region" description="Helical" evidence="7">
    <location>
        <begin position="59"/>
        <end position="82"/>
    </location>
</feature>
<keyword evidence="4 7" id="KW-0812">Transmembrane</keyword>
<feature type="transmembrane region" description="Helical" evidence="7">
    <location>
        <begin position="313"/>
        <end position="332"/>
    </location>
</feature>
<evidence type="ECO:0000256" key="3">
    <source>
        <dbReference type="ARBA" id="ARBA00022475"/>
    </source>
</evidence>
<evidence type="ECO:0000256" key="7">
    <source>
        <dbReference type="SAM" id="Phobius"/>
    </source>
</evidence>
<protein>
    <submittedName>
        <fullName evidence="9">Metabolite-proton symporter</fullName>
    </submittedName>
</protein>
<evidence type="ECO:0000256" key="4">
    <source>
        <dbReference type="ARBA" id="ARBA00022692"/>
    </source>
</evidence>
<dbReference type="Gene3D" id="1.20.1250.20">
    <property type="entry name" value="MFS general substrate transporter like domains"/>
    <property type="match status" value="2"/>
</dbReference>
<evidence type="ECO:0000256" key="5">
    <source>
        <dbReference type="ARBA" id="ARBA00022989"/>
    </source>
</evidence>
<dbReference type="Proteomes" id="UP001519295">
    <property type="component" value="Unassembled WGS sequence"/>
</dbReference>
<name>A0ABS4VSB4_9PSEU</name>
<feature type="transmembrane region" description="Helical" evidence="7">
    <location>
        <begin position="21"/>
        <end position="47"/>
    </location>
</feature>
<comment type="caution">
    <text evidence="9">The sequence shown here is derived from an EMBL/GenBank/DDBJ whole genome shotgun (WGS) entry which is preliminary data.</text>
</comment>
<keyword evidence="6 7" id="KW-0472">Membrane</keyword>
<dbReference type="PROSITE" id="PS50850">
    <property type="entry name" value="MFS"/>
    <property type="match status" value="1"/>
</dbReference>
<dbReference type="InterPro" id="IPR011701">
    <property type="entry name" value="MFS"/>
</dbReference>
<dbReference type="InterPro" id="IPR036259">
    <property type="entry name" value="MFS_trans_sf"/>
</dbReference>
<evidence type="ECO:0000256" key="2">
    <source>
        <dbReference type="ARBA" id="ARBA00022448"/>
    </source>
</evidence>
<dbReference type="Pfam" id="PF07690">
    <property type="entry name" value="MFS_1"/>
    <property type="match status" value="1"/>
</dbReference>
<feature type="transmembrane region" description="Helical" evidence="7">
    <location>
        <begin position="405"/>
        <end position="426"/>
    </location>
</feature>
<keyword evidence="10" id="KW-1185">Reference proteome</keyword>
<reference evidence="9 10" key="1">
    <citation type="submission" date="2021-03" db="EMBL/GenBank/DDBJ databases">
        <title>Sequencing the genomes of 1000 actinobacteria strains.</title>
        <authorList>
            <person name="Klenk H.-P."/>
        </authorList>
    </citation>
    <scope>NUCLEOTIDE SEQUENCE [LARGE SCALE GENOMIC DNA]</scope>
    <source>
        <strain evidence="9 10">DSM 45256</strain>
    </source>
</reference>
<dbReference type="PANTHER" id="PTHR43045">
    <property type="entry name" value="SHIKIMATE TRANSPORTER"/>
    <property type="match status" value="1"/>
</dbReference>
<keyword evidence="3" id="KW-1003">Cell membrane</keyword>
<keyword evidence="2" id="KW-0813">Transport</keyword>
<accession>A0ABS4VSB4</accession>
<dbReference type="CDD" id="cd17369">
    <property type="entry name" value="MFS_ShiA_like"/>
    <property type="match status" value="1"/>
</dbReference>
<organism evidence="9 10">
    <name type="scientific">Pseudonocardia parietis</name>
    <dbReference type="NCBI Taxonomy" id="570936"/>
    <lineage>
        <taxon>Bacteria</taxon>
        <taxon>Bacillati</taxon>
        <taxon>Actinomycetota</taxon>
        <taxon>Actinomycetes</taxon>
        <taxon>Pseudonocardiales</taxon>
        <taxon>Pseudonocardiaceae</taxon>
        <taxon>Pseudonocardia</taxon>
    </lineage>
</organism>
<feature type="transmembrane region" description="Helical" evidence="7">
    <location>
        <begin position="338"/>
        <end position="357"/>
    </location>
</feature>
<dbReference type="EMBL" id="JAGINU010000001">
    <property type="protein sequence ID" value="MBP2366810.1"/>
    <property type="molecule type" value="Genomic_DNA"/>
</dbReference>
<feature type="transmembrane region" description="Helical" evidence="7">
    <location>
        <begin position="197"/>
        <end position="216"/>
    </location>
</feature>
<evidence type="ECO:0000256" key="1">
    <source>
        <dbReference type="ARBA" id="ARBA00004651"/>
    </source>
</evidence>
<feature type="transmembrane region" description="Helical" evidence="7">
    <location>
        <begin position="283"/>
        <end position="301"/>
    </location>
</feature>
<feature type="transmembrane region" description="Helical" evidence="7">
    <location>
        <begin position="166"/>
        <end position="185"/>
    </location>
</feature>
<sequence>MTETSVSADHAPPGSRQSSKVAFASLIGTTVEWYDFYIYGTAAALVFPKLFFPEFSPGAGLLAALSTYAVGFAARPLGGIVFGHYGDRVGRKKMLVISLLAMGLGTLAMGLVPGFAEIGILAPILIVALRFVQGVAVGGEWGGAVLMAVEHAPPGKAGWYGSWPQVGSPLGLVLSTAAFSAVSVLPDEDFLSWGWRVPFLASAVLIIVGLVVRLRLMESPVFAQMQSAGDTARLPVRDALAKHPGSVLGAAGAFVVINTVFYLVTVLGLSWATTHLGIPRGTFLAAVLVAAVIMCGTVPLFGALSDRVGRRPVFAAGAILVAVFAFPLFWLIETMSTPLLFLGVIVIMGIGHPLMYGPQAALYSEMFPPALRYSGASLGYQIGGMLGGLVPLVASALLISYDNASWPMAALLAVTAVISLLSLLTIRARYADHTGIDHTAGEATP</sequence>
<comment type="subcellular location">
    <subcellularLocation>
        <location evidence="1">Cell membrane</location>
        <topology evidence="1">Multi-pass membrane protein</topology>
    </subcellularLocation>
</comment>